<evidence type="ECO:0008006" key="3">
    <source>
        <dbReference type="Google" id="ProtNLM"/>
    </source>
</evidence>
<organism evidence="1 2">
    <name type="scientific">Candidatus Nitrospira kreftii</name>
    <dbReference type="NCBI Taxonomy" id="2652173"/>
    <lineage>
        <taxon>Bacteria</taxon>
        <taxon>Pseudomonadati</taxon>
        <taxon>Nitrospirota</taxon>
        <taxon>Nitrospiria</taxon>
        <taxon>Nitrospirales</taxon>
        <taxon>Nitrospiraceae</taxon>
        <taxon>Nitrospira</taxon>
    </lineage>
</organism>
<dbReference type="AlphaFoldDB" id="A0A7S8IVZ7"/>
<dbReference type="Proteomes" id="UP000593737">
    <property type="component" value="Chromosome"/>
</dbReference>
<dbReference type="Gene3D" id="3.10.450.50">
    <property type="match status" value="1"/>
</dbReference>
<evidence type="ECO:0000313" key="2">
    <source>
        <dbReference type="Proteomes" id="UP000593737"/>
    </source>
</evidence>
<protein>
    <recommendedName>
        <fullName evidence="3">SnoaL-like domain-containing protein</fullName>
    </recommendedName>
</protein>
<gene>
    <name evidence="1" type="ORF">Nkreftii_000206</name>
</gene>
<sequence length="182" mass="20295">MSLQGRSLLRVVHLTILISFLAGIGIAEAKIVVPPSGSVIEVDVATLKAVVETFEQAEEAIKTHDLAKVMALYSPQYNYHGLKKDDLRKIWKELFDEYSEIASTHLFTKMTKVGAGKDAVLEVTCTGHLWARSKTSGLYVPIDSWYEEIHYLVLEDGTWRIRGNVGESPRVLPFGTAPHPLF</sequence>
<dbReference type="InterPro" id="IPR032710">
    <property type="entry name" value="NTF2-like_dom_sf"/>
</dbReference>
<dbReference type="SUPFAM" id="SSF54427">
    <property type="entry name" value="NTF2-like"/>
    <property type="match status" value="1"/>
</dbReference>
<proteinExistence type="predicted"/>
<reference evidence="1 2" key="1">
    <citation type="journal article" date="2020" name="ISME J.">
        <title>Enrichment and physiological characterization of a novel comammox Nitrospira indicates ammonium inhibition of complete nitrification.</title>
        <authorList>
            <person name="Sakoula D."/>
            <person name="Koch H."/>
            <person name="Frank J."/>
            <person name="Jetten M.S.M."/>
            <person name="van Kessel M.A.H.J."/>
            <person name="Lucker S."/>
        </authorList>
    </citation>
    <scope>NUCLEOTIDE SEQUENCE [LARGE SCALE GENOMIC DNA]</scope>
    <source>
        <strain evidence="1">Comreactor17</strain>
    </source>
</reference>
<evidence type="ECO:0000313" key="1">
    <source>
        <dbReference type="EMBL" id="QPD02432.1"/>
    </source>
</evidence>
<dbReference type="EMBL" id="CP047423">
    <property type="protein sequence ID" value="QPD02432.1"/>
    <property type="molecule type" value="Genomic_DNA"/>
</dbReference>
<name>A0A7S8IVZ7_9BACT</name>
<dbReference type="KEGG" id="nkf:Nkreftii_000206"/>
<accession>A0A7S8IVZ7</accession>